<keyword evidence="4" id="KW-0804">Transcription</keyword>
<evidence type="ECO:0000256" key="3">
    <source>
        <dbReference type="ARBA" id="ARBA00023125"/>
    </source>
</evidence>
<dbReference type="SUPFAM" id="SSF46785">
    <property type="entry name" value="Winged helix' DNA-binding domain"/>
    <property type="match status" value="1"/>
</dbReference>
<dbReference type="FunFam" id="3.40.190.290:FF:000001">
    <property type="entry name" value="Transcriptional regulator, LysR family"/>
    <property type="match status" value="1"/>
</dbReference>
<dbReference type="InterPro" id="IPR000847">
    <property type="entry name" value="LysR_HTH_N"/>
</dbReference>
<dbReference type="Proteomes" id="UP000216225">
    <property type="component" value="Unassembled WGS sequence"/>
</dbReference>
<evidence type="ECO:0000256" key="2">
    <source>
        <dbReference type="ARBA" id="ARBA00023015"/>
    </source>
</evidence>
<dbReference type="PANTHER" id="PTHR30537:SF5">
    <property type="entry name" value="HTH-TYPE TRANSCRIPTIONAL ACTIVATOR TTDR-RELATED"/>
    <property type="match status" value="1"/>
</dbReference>
<name>A0A420KHC3_9BURK</name>
<gene>
    <name evidence="6" type="ORF">CE154_006140</name>
</gene>
<dbReference type="Pfam" id="PF00126">
    <property type="entry name" value="HTH_1"/>
    <property type="match status" value="1"/>
</dbReference>
<keyword evidence="2" id="KW-0805">Transcription regulation</keyword>
<evidence type="ECO:0000256" key="4">
    <source>
        <dbReference type="ARBA" id="ARBA00023163"/>
    </source>
</evidence>
<dbReference type="EMBL" id="NKDB02000001">
    <property type="protein sequence ID" value="RKJ99321.1"/>
    <property type="molecule type" value="Genomic_DNA"/>
</dbReference>
<comment type="caution">
    <text evidence="6">The sequence shown here is derived from an EMBL/GenBank/DDBJ whole genome shotgun (WGS) entry which is preliminary data.</text>
</comment>
<dbReference type="Gene3D" id="3.40.190.290">
    <property type="match status" value="1"/>
</dbReference>
<dbReference type="AlphaFoldDB" id="A0A420KHC3"/>
<dbReference type="RefSeq" id="WP_094436091.1">
    <property type="nucleotide sequence ID" value="NZ_NKDB02000001.1"/>
</dbReference>
<dbReference type="Gene3D" id="1.10.10.10">
    <property type="entry name" value="Winged helix-like DNA-binding domain superfamily/Winged helix DNA-binding domain"/>
    <property type="match status" value="1"/>
</dbReference>
<dbReference type="PANTHER" id="PTHR30537">
    <property type="entry name" value="HTH-TYPE TRANSCRIPTIONAL REGULATOR"/>
    <property type="match status" value="1"/>
</dbReference>
<proteinExistence type="inferred from homology"/>
<dbReference type="GO" id="GO:0006351">
    <property type="term" value="P:DNA-templated transcription"/>
    <property type="evidence" value="ECO:0007669"/>
    <property type="project" value="TreeGrafter"/>
</dbReference>
<evidence type="ECO:0000313" key="6">
    <source>
        <dbReference type="EMBL" id="RKJ99321.1"/>
    </source>
</evidence>
<dbReference type="SUPFAM" id="SSF53850">
    <property type="entry name" value="Periplasmic binding protein-like II"/>
    <property type="match status" value="1"/>
</dbReference>
<evidence type="ECO:0000259" key="5">
    <source>
        <dbReference type="PROSITE" id="PS50931"/>
    </source>
</evidence>
<protein>
    <submittedName>
        <fullName evidence="6">LysR family transcriptional regulator</fullName>
    </submittedName>
</protein>
<dbReference type="GO" id="GO:0003700">
    <property type="term" value="F:DNA-binding transcription factor activity"/>
    <property type="evidence" value="ECO:0007669"/>
    <property type="project" value="InterPro"/>
</dbReference>
<dbReference type="PRINTS" id="PR00039">
    <property type="entry name" value="HTHLYSR"/>
</dbReference>
<dbReference type="Pfam" id="PF03466">
    <property type="entry name" value="LysR_substrate"/>
    <property type="match status" value="1"/>
</dbReference>
<dbReference type="InterPro" id="IPR058163">
    <property type="entry name" value="LysR-type_TF_proteobact-type"/>
</dbReference>
<dbReference type="InterPro" id="IPR036390">
    <property type="entry name" value="WH_DNA-bd_sf"/>
</dbReference>
<dbReference type="FunFam" id="1.10.10.10:FF:000001">
    <property type="entry name" value="LysR family transcriptional regulator"/>
    <property type="match status" value="1"/>
</dbReference>
<evidence type="ECO:0000256" key="1">
    <source>
        <dbReference type="ARBA" id="ARBA00009437"/>
    </source>
</evidence>
<keyword evidence="3" id="KW-0238">DNA-binding</keyword>
<dbReference type="InterPro" id="IPR036388">
    <property type="entry name" value="WH-like_DNA-bd_sf"/>
</dbReference>
<evidence type="ECO:0000313" key="7">
    <source>
        <dbReference type="Proteomes" id="UP000216225"/>
    </source>
</evidence>
<sequence>MQELGNASSEMAFFHLLVRCGSLSATARELGLTTPAVSRRLALLEQRLGVQLLNRTTRRNSLTPEGEEYLVQARRILADIEDVEHSLRRSMAEPLGLLRVNATLGFGRSHIAPVISRFCKTYPQVQIQFHLSVTPPPLTDDAFDVCIRFGEPPDARVIARKVAANRRLLCAAPAYLERHGTPRVPADLARHQCISIHHGQDAYGIWRLSAGRRTESVKVAETMVTNDGDIAVAWALDGHGILMRAEWDIDKYLHSGRLRQVLEQYSTPPADIYAVYPSRHQKARRVTAFVDFLCAELGQATSKTQASPRHRR</sequence>
<feature type="domain" description="HTH lysR-type" evidence="5">
    <location>
        <begin position="14"/>
        <end position="63"/>
    </location>
</feature>
<comment type="similarity">
    <text evidence="1">Belongs to the LysR transcriptional regulatory family.</text>
</comment>
<dbReference type="GO" id="GO:0043565">
    <property type="term" value="F:sequence-specific DNA binding"/>
    <property type="evidence" value="ECO:0007669"/>
    <property type="project" value="TreeGrafter"/>
</dbReference>
<accession>A0A420KHC3</accession>
<reference evidence="6 7" key="1">
    <citation type="submission" date="2018-09" db="EMBL/GenBank/DDBJ databases">
        <title>Genome comparison of Alicycliphilus sp. BQ1, a polyurethanolytic bacterium, with its closest phylogenetic relatives Alicycliphilus denitrificans BC and K601, unable to attack polyurethane.</title>
        <authorList>
            <person name="Loza-Tavera H."/>
            <person name="Lozano L."/>
            <person name="Cevallos M."/>
            <person name="Maya-Lucas O."/>
            <person name="Garcia-Mena J."/>
            <person name="Hernandez J."/>
        </authorList>
    </citation>
    <scope>NUCLEOTIDE SEQUENCE [LARGE SCALE GENOMIC DNA]</scope>
    <source>
        <strain evidence="6 7">BQ1</strain>
    </source>
</reference>
<dbReference type="InterPro" id="IPR005119">
    <property type="entry name" value="LysR_subst-bd"/>
</dbReference>
<dbReference type="PROSITE" id="PS50931">
    <property type="entry name" value="HTH_LYSR"/>
    <property type="match status" value="1"/>
</dbReference>
<dbReference type="CDD" id="cd08479">
    <property type="entry name" value="PBP2_CrgA_like_9"/>
    <property type="match status" value="1"/>
</dbReference>
<organism evidence="6 7">
    <name type="scientific">Alicycliphilus denitrificans</name>
    <dbReference type="NCBI Taxonomy" id="179636"/>
    <lineage>
        <taxon>Bacteria</taxon>
        <taxon>Pseudomonadati</taxon>
        <taxon>Pseudomonadota</taxon>
        <taxon>Betaproteobacteria</taxon>
        <taxon>Burkholderiales</taxon>
        <taxon>Comamonadaceae</taxon>
        <taxon>Alicycliphilus</taxon>
    </lineage>
</organism>